<dbReference type="InterPro" id="IPR050879">
    <property type="entry name" value="Acyltransferase_3"/>
</dbReference>
<sequence length="396" mass="44455">MLFTKRERAMENSAALGSGPNHLPWLDGLRGLAALWVLLSHLLILTGGHYIPLLSWGDLAVDLFMLLSGFLMAHNYIARQHKEPWQSSRTTYQFWLRRFFRIAPLYYPVLLVALTVGPELGHFRHEIAQVWPSTGTAPSRYSDQGIDNALMHFSFLFSFVPHYAFRTALPDWSIGLEMQFYLFFPLIMVAFARLSPVIATGLLVGLCLFIRMFFRDFINAFPMPAFLSIKLYVFLIGIWVAHARAERSMLPGLLVGIMLAMCWLLLERSPVAVARILLVAGMFYLMNNGTLPASKAVASMTIRLRQALSCRLAMFMGETSYSVYLTHLLIAIPLAGLCARHASFVGLHFAVRLGIVAIVVIPASYALGWMLYNLVEKPGIQLGRQVMARLGSRLTA</sequence>
<comment type="caution">
    <text evidence="3">The sequence shown here is derived from an EMBL/GenBank/DDBJ whole genome shotgun (WGS) entry which is preliminary data.</text>
</comment>
<evidence type="ECO:0000313" key="3">
    <source>
        <dbReference type="EMBL" id="MYN42823.1"/>
    </source>
</evidence>
<keyword evidence="1" id="KW-0472">Membrane</keyword>
<gene>
    <name evidence="3" type="ORF">GTP55_26115</name>
</gene>
<dbReference type="PANTHER" id="PTHR23028:SF53">
    <property type="entry name" value="ACYL_TRANSF_3 DOMAIN-CONTAINING PROTEIN"/>
    <property type="match status" value="1"/>
</dbReference>
<proteinExistence type="predicted"/>
<reference evidence="3 4" key="1">
    <citation type="submission" date="2019-12" db="EMBL/GenBank/DDBJ databases">
        <title>Novel species isolated from a subtropical stream in China.</title>
        <authorList>
            <person name="Lu H."/>
        </authorList>
    </citation>
    <scope>NUCLEOTIDE SEQUENCE [LARGE SCALE GENOMIC DNA]</scope>
    <source>
        <strain evidence="3 4">FT109W</strain>
    </source>
</reference>
<name>A0ABW9WNR6_9BURK</name>
<evidence type="ECO:0000256" key="1">
    <source>
        <dbReference type="SAM" id="Phobius"/>
    </source>
</evidence>
<feature type="transmembrane region" description="Helical" evidence="1">
    <location>
        <begin position="349"/>
        <end position="375"/>
    </location>
</feature>
<feature type="transmembrane region" description="Helical" evidence="1">
    <location>
        <begin position="59"/>
        <end position="78"/>
    </location>
</feature>
<dbReference type="EMBL" id="WWCS01000025">
    <property type="protein sequence ID" value="MYN42823.1"/>
    <property type="molecule type" value="Genomic_DNA"/>
</dbReference>
<feature type="transmembrane region" description="Helical" evidence="1">
    <location>
        <begin position="248"/>
        <end position="266"/>
    </location>
</feature>
<evidence type="ECO:0000313" key="4">
    <source>
        <dbReference type="Proteomes" id="UP000466332"/>
    </source>
</evidence>
<keyword evidence="1" id="KW-0812">Transmembrane</keyword>
<keyword evidence="3" id="KW-0012">Acyltransferase</keyword>
<feature type="transmembrane region" description="Helical" evidence="1">
    <location>
        <begin position="312"/>
        <end position="337"/>
    </location>
</feature>
<dbReference type="PANTHER" id="PTHR23028">
    <property type="entry name" value="ACETYLTRANSFERASE"/>
    <property type="match status" value="1"/>
</dbReference>
<dbReference type="Pfam" id="PF01757">
    <property type="entry name" value="Acyl_transf_3"/>
    <property type="match status" value="1"/>
</dbReference>
<keyword evidence="3" id="KW-0808">Transferase</keyword>
<feature type="transmembrane region" description="Helical" evidence="1">
    <location>
        <begin position="32"/>
        <end position="53"/>
    </location>
</feature>
<keyword evidence="4" id="KW-1185">Reference proteome</keyword>
<keyword evidence="1" id="KW-1133">Transmembrane helix</keyword>
<accession>A0ABW9WNR6</accession>
<dbReference type="RefSeq" id="WP_229258169.1">
    <property type="nucleotide sequence ID" value="NZ_WWCS01000025.1"/>
</dbReference>
<dbReference type="GO" id="GO:0016746">
    <property type="term" value="F:acyltransferase activity"/>
    <property type="evidence" value="ECO:0007669"/>
    <property type="project" value="UniProtKB-KW"/>
</dbReference>
<feature type="transmembrane region" description="Helical" evidence="1">
    <location>
        <begin position="181"/>
        <end position="214"/>
    </location>
</feature>
<organism evidence="3 4">
    <name type="scientific">Duganella margarita</name>
    <dbReference type="NCBI Taxonomy" id="2692170"/>
    <lineage>
        <taxon>Bacteria</taxon>
        <taxon>Pseudomonadati</taxon>
        <taxon>Pseudomonadota</taxon>
        <taxon>Betaproteobacteria</taxon>
        <taxon>Burkholderiales</taxon>
        <taxon>Oxalobacteraceae</taxon>
        <taxon>Telluria group</taxon>
        <taxon>Duganella</taxon>
    </lineage>
</organism>
<feature type="transmembrane region" description="Helical" evidence="1">
    <location>
        <begin position="99"/>
        <end position="117"/>
    </location>
</feature>
<feature type="domain" description="Acyltransferase 3" evidence="2">
    <location>
        <begin position="24"/>
        <end position="367"/>
    </location>
</feature>
<dbReference type="Proteomes" id="UP000466332">
    <property type="component" value="Unassembled WGS sequence"/>
</dbReference>
<evidence type="ECO:0000259" key="2">
    <source>
        <dbReference type="Pfam" id="PF01757"/>
    </source>
</evidence>
<dbReference type="InterPro" id="IPR002656">
    <property type="entry name" value="Acyl_transf_3_dom"/>
</dbReference>
<protein>
    <submittedName>
        <fullName evidence="3">Acyltransferase family protein</fullName>
    </submittedName>
</protein>
<feature type="transmembrane region" description="Helical" evidence="1">
    <location>
        <begin position="220"/>
        <end position="241"/>
    </location>
</feature>